<proteinExistence type="predicted"/>
<dbReference type="AlphaFoldDB" id="A0A317Q1M7"/>
<reference evidence="3 4" key="1">
    <citation type="submission" date="2018-05" db="EMBL/GenBank/DDBJ databases">
        <title>Genomic Encyclopedia of Type Strains, Phase IV (KMG-IV): sequencing the most valuable type-strain genomes for metagenomic binning, comparative biology and taxonomic classification.</title>
        <authorList>
            <person name="Goeker M."/>
        </authorList>
    </citation>
    <scope>NUCLEOTIDE SEQUENCE [LARGE SCALE GENOMIC DNA]</scope>
    <source>
        <strain evidence="3 4">DSM 19579</strain>
    </source>
</reference>
<evidence type="ECO:0000256" key="1">
    <source>
        <dbReference type="SAM" id="SignalP"/>
    </source>
</evidence>
<dbReference type="Pfam" id="PF24316">
    <property type="entry name" value="Tli3"/>
    <property type="match status" value="1"/>
</dbReference>
<evidence type="ECO:0000259" key="2">
    <source>
        <dbReference type="Pfam" id="PF24316"/>
    </source>
</evidence>
<evidence type="ECO:0000313" key="3">
    <source>
        <dbReference type="EMBL" id="PWW10088.1"/>
    </source>
</evidence>
<feature type="chain" id="PRO_5016295952" description="Tli3-like domain-containing protein" evidence="1">
    <location>
        <begin position="24"/>
        <end position="242"/>
    </location>
</feature>
<organism evidence="3 4">
    <name type="scientific">Mangrovibacter plantisponsor</name>
    <dbReference type="NCBI Taxonomy" id="451513"/>
    <lineage>
        <taxon>Bacteria</taxon>
        <taxon>Pseudomonadati</taxon>
        <taxon>Pseudomonadota</taxon>
        <taxon>Gammaproteobacteria</taxon>
        <taxon>Enterobacterales</taxon>
        <taxon>Enterobacteriaceae</taxon>
        <taxon>Mangrovibacter</taxon>
    </lineage>
</organism>
<dbReference type="RefSeq" id="WP_245930030.1">
    <property type="nucleotide sequence ID" value="NZ_QGTS01000004.1"/>
</dbReference>
<keyword evidence="1" id="KW-0732">Signal</keyword>
<dbReference type="Proteomes" id="UP000246744">
    <property type="component" value="Unassembled WGS sequence"/>
</dbReference>
<accession>A0A317Q1M7</accession>
<dbReference type="InterPro" id="IPR057562">
    <property type="entry name" value="Tli3-like_dom"/>
</dbReference>
<dbReference type="EMBL" id="QGTS01000004">
    <property type="protein sequence ID" value="PWW10088.1"/>
    <property type="molecule type" value="Genomic_DNA"/>
</dbReference>
<name>A0A317Q1M7_9ENTR</name>
<feature type="signal peptide" evidence="1">
    <location>
        <begin position="1"/>
        <end position="23"/>
    </location>
</feature>
<dbReference type="PROSITE" id="PS51257">
    <property type="entry name" value="PROKAR_LIPOPROTEIN"/>
    <property type="match status" value="1"/>
</dbReference>
<feature type="domain" description="Tli3-like" evidence="2">
    <location>
        <begin position="29"/>
        <end position="130"/>
    </location>
</feature>
<keyword evidence="4" id="KW-1185">Reference proteome</keyword>
<comment type="caution">
    <text evidence="3">The sequence shown here is derived from an EMBL/GenBank/DDBJ whole genome shotgun (WGS) entry which is preliminary data.</text>
</comment>
<protein>
    <recommendedName>
        <fullName evidence="2">Tli3-like domain-containing protein</fullName>
    </recommendedName>
</protein>
<sequence length="242" mass="27887">MNPVKKRVLRRSLLALLACGLLAACHPRQPPVQVVYRFDEHRWLELKGWHCEGELWFIDQQRGIRSEVKPQFYRIFTKPYINASERYIAIPSWRTKGVMSISKDYGRTWQNSSVNGAEDDGTTSPSYDDIVSLTVVNDQGFLLTRQGRIYMSSHPFDDPRLAPGGPGIDYTIMFRGQPRQRHTSPQFPGPGWGLEYIDPPRVLHKLVIQYKTNFQNLPEAIPEVKDYRGWTHMRCDLGAGLK</sequence>
<gene>
    <name evidence="3" type="ORF">DES37_104189</name>
</gene>
<evidence type="ECO:0000313" key="4">
    <source>
        <dbReference type="Proteomes" id="UP000246744"/>
    </source>
</evidence>